<organism evidence="1 2">
    <name type="scientific">Plakobranchus ocellatus</name>
    <dbReference type="NCBI Taxonomy" id="259542"/>
    <lineage>
        <taxon>Eukaryota</taxon>
        <taxon>Metazoa</taxon>
        <taxon>Spiralia</taxon>
        <taxon>Lophotrochozoa</taxon>
        <taxon>Mollusca</taxon>
        <taxon>Gastropoda</taxon>
        <taxon>Heterobranchia</taxon>
        <taxon>Euthyneura</taxon>
        <taxon>Panpulmonata</taxon>
        <taxon>Sacoglossa</taxon>
        <taxon>Placobranchoidea</taxon>
        <taxon>Plakobranchidae</taxon>
        <taxon>Plakobranchus</taxon>
    </lineage>
</organism>
<dbReference type="Proteomes" id="UP000735302">
    <property type="component" value="Unassembled WGS sequence"/>
</dbReference>
<evidence type="ECO:0000313" key="2">
    <source>
        <dbReference type="Proteomes" id="UP000735302"/>
    </source>
</evidence>
<proteinExistence type="predicted"/>
<dbReference type="AlphaFoldDB" id="A0AAV4DRY9"/>
<sequence>MRTINISGLSPSAGCMCETCDDSHPPSGHTSSLEPLLPCYSPLPAQLKAAHSNPRHVRLAAHKAMMAISSWTSHYFLQISQTLSGKNVEVIPPILKVRQFQVFGSCIARPRAAAVGFILDYPSSIFACNSFISASSFIFSNSNLSLRSASSFFSLA</sequence>
<name>A0AAV4DRY9_9GAST</name>
<comment type="caution">
    <text evidence="1">The sequence shown here is derived from an EMBL/GenBank/DDBJ whole genome shotgun (WGS) entry which is preliminary data.</text>
</comment>
<gene>
    <name evidence="1" type="ORF">PoB_007337100</name>
</gene>
<keyword evidence="2" id="KW-1185">Reference proteome</keyword>
<accession>A0AAV4DRY9</accession>
<evidence type="ECO:0000313" key="1">
    <source>
        <dbReference type="EMBL" id="GFO46866.1"/>
    </source>
</evidence>
<dbReference type="EMBL" id="BLXT01008232">
    <property type="protein sequence ID" value="GFO46866.1"/>
    <property type="molecule type" value="Genomic_DNA"/>
</dbReference>
<protein>
    <submittedName>
        <fullName evidence="1">Uncharacterized protein</fullName>
    </submittedName>
</protein>
<reference evidence="1 2" key="1">
    <citation type="journal article" date="2021" name="Elife">
        <title>Chloroplast acquisition without the gene transfer in kleptoplastic sea slugs, Plakobranchus ocellatus.</title>
        <authorList>
            <person name="Maeda T."/>
            <person name="Takahashi S."/>
            <person name="Yoshida T."/>
            <person name="Shimamura S."/>
            <person name="Takaki Y."/>
            <person name="Nagai Y."/>
            <person name="Toyoda A."/>
            <person name="Suzuki Y."/>
            <person name="Arimoto A."/>
            <person name="Ishii H."/>
            <person name="Satoh N."/>
            <person name="Nishiyama T."/>
            <person name="Hasebe M."/>
            <person name="Maruyama T."/>
            <person name="Minagawa J."/>
            <person name="Obokata J."/>
            <person name="Shigenobu S."/>
        </authorList>
    </citation>
    <scope>NUCLEOTIDE SEQUENCE [LARGE SCALE GENOMIC DNA]</scope>
</reference>